<comment type="subcellular location">
    <subcellularLocation>
        <location evidence="1">Membrane</location>
        <topology evidence="1">Peripheral membrane protein</topology>
    </subcellularLocation>
</comment>
<comment type="similarity">
    <text evidence="2">Belongs to the TOM1 family.</text>
</comment>
<dbReference type="InterPro" id="IPR004152">
    <property type="entry name" value="GAT_dom"/>
</dbReference>
<feature type="compositionally biased region" description="Low complexity" evidence="6">
    <location>
        <begin position="357"/>
        <end position="370"/>
    </location>
</feature>
<keyword evidence="5" id="KW-0472">Membrane</keyword>
<evidence type="ECO:0000256" key="5">
    <source>
        <dbReference type="ARBA" id="ARBA00023136"/>
    </source>
</evidence>
<dbReference type="InterPro" id="IPR014645">
    <property type="entry name" value="TOM1"/>
</dbReference>
<evidence type="ECO:0000313" key="9">
    <source>
        <dbReference type="EMBL" id="KAF3334152.1"/>
    </source>
</evidence>
<evidence type="ECO:0000256" key="2">
    <source>
        <dbReference type="ARBA" id="ARBA00007708"/>
    </source>
</evidence>
<evidence type="ECO:0000259" key="7">
    <source>
        <dbReference type="PROSITE" id="PS50179"/>
    </source>
</evidence>
<protein>
    <submittedName>
        <fullName evidence="9">TOM1-like protein 2</fullName>
    </submittedName>
</protein>
<dbReference type="PROSITE" id="PS50909">
    <property type="entry name" value="GAT"/>
    <property type="match status" value="1"/>
</dbReference>
<dbReference type="CDD" id="cd03561">
    <property type="entry name" value="VHS"/>
    <property type="match status" value="1"/>
</dbReference>
<organism evidence="9 10">
    <name type="scientific">Carex littledalei</name>
    <dbReference type="NCBI Taxonomy" id="544730"/>
    <lineage>
        <taxon>Eukaryota</taxon>
        <taxon>Viridiplantae</taxon>
        <taxon>Streptophyta</taxon>
        <taxon>Embryophyta</taxon>
        <taxon>Tracheophyta</taxon>
        <taxon>Spermatophyta</taxon>
        <taxon>Magnoliopsida</taxon>
        <taxon>Liliopsida</taxon>
        <taxon>Poales</taxon>
        <taxon>Cyperaceae</taxon>
        <taxon>Cyperoideae</taxon>
        <taxon>Cariceae</taxon>
        <taxon>Carex</taxon>
        <taxon>Carex subgen. Euthyceras</taxon>
    </lineage>
</organism>
<dbReference type="CDD" id="cd14231">
    <property type="entry name" value="GAT_GGA-like_plant"/>
    <property type="match status" value="1"/>
</dbReference>
<sequence>MANAAAACAERATSDMLIGPDWSINIELCDIINMDPAQTKDAIKLLKKRLGSKNPKVQMLALTALETLSKNCGDTVHRQIVDRDILHDMVKIVKKKPDLGVKEKILTLIDTWQEAFGGAGGKYPQYHAVYRELRAYGVDFPPRMENAVPLFTPPQSVPLQHAPVHISHEEAAIQASLETNPSPMSMEDIQSAQGIADVLSEMLNAIDPAHPEGLKEEVIVDLVEQCRSYQMRITDLVSTTGDEQLLIQGLTLNDEIQRVLKRHDEIAIGAAPPVGGVPATAVARQANAKQSIPPASASGAASAPFSSPFVNVSHEDDEPEDDFSFLSRRTARDNSTAQGKQPFIIPPPPASKNPLPTATSTTTAGTAATSKDSAPIDFLSGDHYHSDSSDEPVLPPPPPPFLTSDPKPGYYTAPKFEEPTPIAKEDLPKAPWESSQPSVSLPPPPAKYGQRQQYFEQNQYGYNNNNVAGAGYDGMVDQTQNLSIKDVKGNSSQAKPEDALFKDLVDFAKSKSSSPSSKPAQSRRTR</sequence>
<dbReference type="Gene3D" id="1.20.58.160">
    <property type="match status" value="1"/>
</dbReference>
<reference evidence="9" key="1">
    <citation type="submission" date="2020-01" db="EMBL/GenBank/DDBJ databases">
        <title>Genome sequence of Kobresia littledalei, the first chromosome-level genome in the family Cyperaceae.</title>
        <authorList>
            <person name="Qu G."/>
        </authorList>
    </citation>
    <scope>NUCLEOTIDE SEQUENCE</scope>
    <source>
        <strain evidence="9">C.B.Clarke</strain>
        <tissue evidence="9">Leaf</tissue>
    </source>
</reference>
<dbReference type="PIRSF" id="PIRSF036948">
    <property type="entry name" value="TOM1"/>
    <property type="match status" value="1"/>
</dbReference>
<dbReference type="GO" id="GO:0043328">
    <property type="term" value="P:protein transport to vacuole involved in ubiquitin-dependent protein catabolic process via the multivesicular body sorting pathway"/>
    <property type="evidence" value="ECO:0007669"/>
    <property type="project" value="InterPro"/>
</dbReference>
<dbReference type="GO" id="GO:0035091">
    <property type="term" value="F:phosphatidylinositol binding"/>
    <property type="evidence" value="ECO:0007669"/>
    <property type="project" value="InterPro"/>
</dbReference>
<feature type="region of interest" description="Disordered" evidence="6">
    <location>
        <begin position="506"/>
        <end position="526"/>
    </location>
</feature>
<dbReference type="InterPro" id="IPR044836">
    <property type="entry name" value="TOL_plant"/>
</dbReference>
<dbReference type="InterPro" id="IPR002014">
    <property type="entry name" value="VHS_dom"/>
</dbReference>
<dbReference type="Pfam" id="PF03127">
    <property type="entry name" value="GAT"/>
    <property type="match status" value="1"/>
</dbReference>
<keyword evidence="10" id="KW-1185">Reference proteome</keyword>
<dbReference type="SUPFAM" id="SSF89009">
    <property type="entry name" value="GAT-like domain"/>
    <property type="match status" value="1"/>
</dbReference>
<proteinExistence type="inferred from homology"/>
<dbReference type="OrthoDB" id="2018246at2759"/>
<dbReference type="GO" id="GO:0016020">
    <property type="term" value="C:membrane"/>
    <property type="evidence" value="ECO:0007669"/>
    <property type="project" value="UniProtKB-SubCell"/>
</dbReference>
<dbReference type="GO" id="GO:0043130">
    <property type="term" value="F:ubiquitin binding"/>
    <property type="evidence" value="ECO:0007669"/>
    <property type="project" value="InterPro"/>
</dbReference>
<dbReference type="SUPFAM" id="SSF48464">
    <property type="entry name" value="ENTH/VHS domain"/>
    <property type="match status" value="1"/>
</dbReference>
<dbReference type="PROSITE" id="PS50179">
    <property type="entry name" value="VHS"/>
    <property type="match status" value="1"/>
</dbReference>
<dbReference type="PANTHER" id="PTHR45898">
    <property type="entry name" value="TOM1-LIKE PROTEIN"/>
    <property type="match status" value="1"/>
</dbReference>
<evidence type="ECO:0000256" key="3">
    <source>
        <dbReference type="ARBA" id="ARBA00022448"/>
    </source>
</evidence>
<dbReference type="Pfam" id="PF00790">
    <property type="entry name" value="VHS"/>
    <property type="match status" value="1"/>
</dbReference>
<evidence type="ECO:0000256" key="1">
    <source>
        <dbReference type="ARBA" id="ARBA00004170"/>
    </source>
</evidence>
<feature type="domain" description="VHS" evidence="7">
    <location>
        <begin position="12"/>
        <end position="141"/>
    </location>
</feature>
<evidence type="ECO:0000259" key="8">
    <source>
        <dbReference type="PROSITE" id="PS50909"/>
    </source>
</evidence>
<dbReference type="Gene3D" id="1.25.40.90">
    <property type="match status" value="1"/>
</dbReference>
<evidence type="ECO:0000313" key="10">
    <source>
        <dbReference type="Proteomes" id="UP000623129"/>
    </source>
</evidence>
<keyword evidence="4" id="KW-0653">Protein transport</keyword>
<dbReference type="InterPro" id="IPR008942">
    <property type="entry name" value="ENTH_VHS"/>
</dbReference>
<dbReference type="AlphaFoldDB" id="A0A833VCM6"/>
<keyword evidence="3" id="KW-0813">Transport</keyword>
<comment type="caution">
    <text evidence="9">The sequence shown here is derived from an EMBL/GenBank/DDBJ whole genome shotgun (WGS) entry which is preliminary data.</text>
</comment>
<dbReference type="PANTHER" id="PTHR45898:SF14">
    <property type="entry name" value="TOM1-LIKE PROTEIN 4"/>
    <property type="match status" value="1"/>
</dbReference>
<dbReference type="InterPro" id="IPR038425">
    <property type="entry name" value="GAT_sf"/>
</dbReference>
<evidence type="ECO:0000256" key="4">
    <source>
        <dbReference type="ARBA" id="ARBA00022927"/>
    </source>
</evidence>
<dbReference type="EMBL" id="SWLB01000009">
    <property type="protein sequence ID" value="KAF3334152.1"/>
    <property type="molecule type" value="Genomic_DNA"/>
</dbReference>
<accession>A0A833VCM6</accession>
<dbReference type="FunFam" id="1.25.40.90:FF:000028">
    <property type="entry name" value="TOM1-like protein 2"/>
    <property type="match status" value="1"/>
</dbReference>
<dbReference type="SMART" id="SM00288">
    <property type="entry name" value="VHS"/>
    <property type="match status" value="1"/>
</dbReference>
<feature type="compositionally biased region" description="Low complexity" evidence="6">
    <location>
        <begin position="510"/>
        <end position="519"/>
    </location>
</feature>
<feature type="region of interest" description="Disordered" evidence="6">
    <location>
        <begin position="331"/>
        <end position="449"/>
    </location>
</feature>
<feature type="compositionally biased region" description="Basic and acidic residues" evidence="6">
    <location>
        <begin position="415"/>
        <end position="428"/>
    </location>
</feature>
<dbReference type="Proteomes" id="UP000623129">
    <property type="component" value="Unassembled WGS sequence"/>
</dbReference>
<evidence type="ECO:0000256" key="6">
    <source>
        <dbReference type="SAM" id="MobiDB-lite"/>
    </source>
</evidence>
<gene>
    <name evidence="9" type="ORF">FCM35_KLT20756</name>
</gene>
<name>A0A833VCM6_9POAL</name>
<feature type="domain" description="GAT" evidence="8">
    <location>
        <begin position="180"/>
        <end position="268"/>
    </location>
</feature>
<dbReference type="GO" id="GO:0005737">
    <property type="term" value="C:cytoplasm"/>
    <property type="evidence" value="ECO:0007669"/>
    <property type="project" value="UniProtKB-ARBA"/>
</dbReference>